<dbReference type="GeneID" id="63788285"/>
<proteinExistence type="predicted"/>
<keyword evidence="2 4" id="KW-0808">Transferase</keyword>
<evidence type="ECO:0000259" key="3">
    <source>
        <dbReference type="Pfam" id="PF00155"/>
    </source>
</evidence>
<feature type="domain" description="Aminotransferase class I/classII large" evidence="3">
    <location>
        <begin position="203"/>
        <end position="496"/>
    </location>
</feature>
<reference evidence="4 5" key="1">
    <citation type="submission" date="2016-07" db="EMBL/GenBank/DDBJ databases">
        <title>Pervasive Adenine N6-methylation of Active Genes in Fungi.</title>
        <authorList>
            <consortium name="DOE Joint Genome Institute"/>
            <person name="Mondo S.J."/>
            <person name="Dannebaum R.O."/>
            <person name="Kuo R.C."/>
            <person name="Labutti K."/>
            <person name="Haridas S."/>
            <person name="Kuo A."/>
            <person name="Salamov A."/>
            <person name="Ahrendt S.R."/>
            <person name="Lipzen A."/>
            <person name="Sullivan W."/>
            <person name="Andreopoulos W.B."/>
            <person name="Clum A."/>
            <person name="Lindquist E."/>
            <person name="Daum C."/>
            <person name="Ramamoorthy G.K."/>
            <person name="Gryganskyi A."/>
            <person name="Culley D."/>
            <person name="Magnuson J.K."/>
            <person name="James T.Y."/>
            <person name="O'Malley M.A."/>
            <person name="Stajich J.E."/>
            <person name="Spatafora J.W."/>
            <person name="Visel A."/>
            <person name="Grigoriev I.V."/>
        </authorList>
    </citation>
    <scope>NUCLEOTIDE SEQUENCE [LARGE SCALE GENOMIC DNA]</scope>
    <source>
        <strain evidence="4 5">12-1054</strain>
    </source>
</reference>
<dbReference type="SUPFAM" id="SSF53383">
    <property type="entry name" value="PLP-dependent transferases"/>
    <property type="match status" value="2"/>
</dbReference>
<keyword evidence="5" id="KW-1185">Reference proteome</keyword>
<dbReference type="AlphaFoldDB" id="A0A1Y2ERL6"/>
<organism evidence="4 5">
    <name type="scientific">Protomyces lactucae-debilis</name>
    <dbReference type="NCBI Taxonomy" id="2754530"/>
    <lineage>
        <taxon>Eukaryota</taxon>
        <taxon>Fungi</taxon>
        <taxon>Dikarya</taxon>
        <taxon>Ascomycota</taxon>
        <taxon>Taphrinomycotina</taxon>
        <taxon>Taphrinomycetes</taxon>
        <taxon>Taphrinales</taxon>
        <taxon>Protomycetaceae</taxon>
        <taxon>Protomyces</taxon>
    </lineage>
</organism>
<dbReference type="GO" id="GO:0016740">
    <property type="term" value="F:transferase activity"/>
    <property type="evidence" value="ECO:0007669"/>
    <property type="project" value="UniProtKB-KW"/>
</dbReference>
<gene>
    <name evidence="4" type="ORF">BCR37DRAFT_395911</name>
</gene>
<dbReference type="STRING" id="56484.A0A1Y2ERL6"/>
<dbReference type="GO" id="GO:0030170">
    <property type="term" value="F:pyridoxal phosphate binding"/>
    <property type="evidence" value="ECO:0007669"/>
    <property type="project" value="InterPro"/>
</dbReference>
<dbReference type="PANTHER" id="PTHR13693">
    <property type="entry name" value="CLASS II AMINOTRANSFERASE/8-AMINO-7-OXONONANOATE SYNTHASE"/>
    <property type="match status" value="1"/>
</dbReference>
<dbReference type="InterPro" id="IPR004839">
    <property type="entry name" value="Aminotransferase_I/II_large"/>
</dbReference>
<dbReference type="EMBL" id="MCFI01000032">
    <property type="protein sequence ID" value="ORY73924.1"/>
    <property type="molecule type" value="Genomic_DNA"/>
</dbReference>
<dbReference type="RefSeq" id="XP_040721929.1">
    <property type="nucleotide sequence ID" value="XM_040871686.1"/>
</dbReference>
<name>A0A1Y2ERL6_PROLT</name>
<evidence type="ECO:0000313" key="5">
    <source>
        <dbReference type="Proteomes" id="UP000193685"/>
    </source>
</evidence>
<protein>
    <submittedName>
        <fullName evidence="4">Pyridoxal phosphate-dependent transferase</fullName>
    </submittedName>
</protein>
<dbReference type="Proteomes" id="UP000193685">
    <property type="component" value="Unassembled WGS sequence"/>
</dbReference>
<dbReference type="InterPro" id="IPR015422">
    <property type="entry name" value="PyrdxlP-dep_Trfase_small"/>
</dbReference>
<dbReference type="InterPro" id="IPR015421">
    <property type="entry name" value="PyrdxlP-dep_Trfase_major"/>
</dbReference>
<evidence type="ECO:0000256" key="1">
    <source>
        <dbReference type="ARBA" id="ARBA00001933"/>
    </source>
</evidence>
<dbReference type="InterPro" id="IPR015424">
    <property type="entry name" value="PyrdxlP-dep_Trfase"/>
</dbReference>
<sequence length="861" mass="94222">MSLSGDISSAMPLVAILLPALAIVVLWATGYLNTLVYLRQGKGDIQRPATYAYGSVRQYPKVSLYRKAEEFFYYTYYRLFAIYKSGRMPPHVLYGENFIEEFLVTGIQLKPRVVVTPMRARGTALDIDWMGDWKKSKQTNELINAASFDYGGFGFLEAGAVDVLANCVTRVPHVSLEGTELIAQAACEAGARFLGYDFCHFATSGYTMNLLAFPALANAGTAQGKKTIFFMDSSNHNSMFVGGYVSKNARLVRFIHNDIVDLEEKLASFADKPDLNLVVAIEGNYSMEGGLPPLPAIVALKKQYGFQIYIDEAHSFLSIGNTGRGIIEHYQDLGHALSASDVDCVGATLSKSAGTVGGVIVTSDSFLSQHLTLRDQEWQATGGGGELPTVVKMRMMQIWKKEEMIKSRMAALKQHTTYILESLHHAGLVVHSDYLSPVIVIITITLSGCARFGAECRRLGLAVTMAGPPATELWRSVGRLCINALLSPDDVEQVVKLAVQAAVNTGVTDSSALKRIQSLRYNFKELGPAKEAITVQNATVDSDLRTLLDRQVVANRSKTLSLHKSHLLESARQVLESQGVGSSSVRLFWGTQLAHVKCEHVLGQLHPSLTKALKSTHAMIMTDARNAVTSTLAACISPLADKKGYHLVLIPQSAGPQVLEALMSMKKSAAVGFTFYDNVMELGSVVGKTLDQNNKRVHLTVMLETLNGSEPIFLPDVLSQLRNDHRYLKRISGVQILLNDSQTFGRLGSKRLGYLNWLADKVGENGLKSALDALEKPIRFLVMGSFHEAFGLQGGFVISEEYLIKVLHWTSRAFIFSTAPLPYNIEMARLSVEQLQQGAIPAKEQATATDSAEQIVASLAL</sequence>
<dbReference type="Gene3D" id="3.90.1150.10">
    <property type="entry name" value="Aspartate Aminotransferase, domain 1"/>
    <property type="match status" value="1"/>
</dbReference>
<evidence type="ECO:0000313" key="4">
    <source>
        <dbReference type="EMBL" id="ORY73924.1"/>
    </source>
</evidence>
<dbReference type="OrthoDB" id="65434at2759"/>
<evidence type="ECO:0000256" key="2">
    <source>
        <dbReference type="ARBA" id="ARBA00022679"/>
    </source>
</evidence>
<dbReference type="PANTHER" id="PTHR13693:SF3">
    <property type="entry name" value="LD36009P"/>
    <property type="match status" value="1"/>
</dbReference>
<accession>A0A1Y2ERL6</accession>
<dbReference type="OMA" id="HNSMFTG"/>
<dbReference type="Gene3D" id="3.40.640.10">
    <property type="entry name" value="Type I PLP-dependent aspartate aminotransferase-like (Major domain)"/>
    <property type="match status" value="2"/>
</dbReference>
<comment type="caution">
    <text evidence="4">The sequence shown here is derived from an EMBL/GenBank/DDBJ whole genome shotgun (WGS) entry which is preliminary data.</text>
</comment>
<comment type="cofactor">
    <cofactor evidence="1">
        <name>pyridoxal 5'-phosphate</name>
        <dbReference type="ChEBI" id="CHEBI:597326"/>
    </cofactor>
</comment>
<dbReference type="Pfam" id="PF00155">
    <property type="entry name" value="Aminotran_1_2"/>
    <property type="match status" value="1"/>
</dbReference>
<dbReference type="InterPro" id="IPR050087">
    <property type="entry name" value="AON_synthase_class-II"/>
</dbReference>